<name>A0A9W9L5R9_9EURO</name>
<reference evidence="3" key="2">
    <citation type="journal article" date="2023" name="IMA Fungus">
        <title>Comparative genomic study of the Penicillium genus elucidates a diverse pangenome and 15 lateral gene transfer events.</title>
        <authorList>
            <person name="Petersen C."/>
            <person name="Sorensen T."/>
            <person name="Nielsen M.R."/>
            <person name="Sondergaard T.E."/>
            <person name="Sorensen J.L."/>
            <person name="Fitzpatrick D.A."/>
            <person name="Frisvad J.C."/>
            <person name="Nielsen K.L."/>
        </authorList>
    </citation>
    <scope>NUCLEOTIDE SEQUENCE</scope>
    <source>
        <strain evidence="3">IBT 22155</strain>
    </source>
</reference>
<dbReference type="AlphaFoldDB" id="A0A9W9L5R9"/>
<dbReference type="Gene3D" id="3.40.220.10">
    <property type="entry name" value="Leucine Aminopeptidase, subunit E, domain 1"/>
    <property type="match status" value="1"/>
</dbReference>
<feature type="domain" description="Microbial-type PARG catalytic" evidence="2">
    <location>
        <begin position="41"/>
        <end position="132"/>
    </location>
</feature>
<dbReference type="SUPFAM" id="SSF52949">
    <property type="entry name" value="Macro domain-like"/>
    <property type="match status" value="1"/>
</dbReference>
<evidence type="ECO:0000313" key="4">
    <source>
        <dbReference type="Proteomes" id="UP001149079"/>
    </source>
</evidence>
<dbReference type="OrthoDB" id="9985428at2759"/>
<dbReference type="NCBIfam" id="TIGR02452">
    <property type="entry name" value="TIGR02452 family protein"/>
    <property type="match status" value="1"/>
</dbReference>
<sequence>MSEKPPKVSNVNEDYGATPDAIAETMHKKSAPSLDPKDPRFPKLKTVVQVVKGDTFDRAIEMSGKNRGPVCVLNFANAKTAGGGWLKGKSAQEEQLFYRSTLSASLVEKRARLYPMGEMEGIYSPQVFIFRKNVESNYEMMDHFVVVSVVSMAAQYKPPLTDGVYKSEATRDLMRKKMRLILRAAGQMRHRHLALGALGCGAYGHPPREVANCWKTVLQESEFSGWFERIWFIIKDARKPVNFPTFKKILHGLAMPGPDEPPTPGTGASSA</sequence>
<keyword evidence="4" id="KW-1185">Reference proteome</keyword>
<dbReference type="InterPro" id="IPR043472">
    <property type="entry name" value="Macro_dom-like"/>
</dbReference>
<proteinExistence type="predicted"/>
<dbReference type="GeneID" id="81403376"/>
<dbReference type="PANTHER" id="PTHR35596:SF1">
    <property type="entry name" value="MICROBIAL-TYPE PARG CATALYTIC DOMAIN-CONTAINING PROTEIN"/>
    <property type="match status" value="1"/>
</dbReference>
<accession>A0A9W9L5R9</accession>
<feature type="region of interest" description="Disordered" evidence="1">
    <location>
        <begin position="1"/>
        <end position="39"/>
    </location>
</feature>
<organism evidence="3 4">
    <name type="scientific">Penicillium bovifimosum</name>
    <dbReference type="NCBI Taxonomy" id="126998"/>
    <lineage>
        <taxon>Eukaryota</taxon>
        <taxon>Fungi</taxon>
        <taxon>Dikarya</taxon>
        <taxon>Ascomycota</taxon>
        <taxon>Pezizomycotina</taxon>
        <taxon>Eurotiomycetes</taxon>
        <taxon>Eurotiomycetidae</taxon>
        <taxon>Eurotiales</taxon>
        <taxon>Aspergillaceae</taxon>
        <taxon>Penicillium</taxon>
    </lineage>
</organism>
<evidence type="ECO:0000313" key="3">
    <source>
        <dbReference type="EMBL" id="KAJ5138614.1"/>
    </source>
</evidence>
<dbReference type="EMBL" id="JAPQKL010000003">
    <property type="protein sequence ID" value="KAJ5138614.1"/>
    <property type="molecule type" value="Genomic_DNA"/>
</dbReference>
<reference evidence="3" key="1">
    <citation type="submission" date="2022-11" db="EMBL/GenBank/DDBJ databases">
        <authorList>
            <person name="Petersen C."/>
        </authorList>
    </citation>
    <scope>NUCLEOTIDE SEQUENCE</scope>
    <source>
        <strain evidence="3">IBT 22155</strain>
    </source>
</reference>
<dbReference type="PANTHER" id="PTHR35596">
    <property type="entry name" value="DUF2263 DOMAIN-CONTAINING PROTEIN"/>
    <property type="match status" value="1"/>
</dbReference>
<comment type="caution">
    <text evidence="3">The sequence shown here is derived from an EMBL/GenBank/DDBJ whole genome shotgun (WGS) entry which is preliminary data.</text>
</comment>
<evidence type="ECO:0000256" key="1">
    <source>
        <dbReference type="SAM" id="MobiDB-lite"/>
    </source>
</evidence>
<gene>
    <name evidence="3" type="ORF">N7515_003462</name>
</gene>
<dbReference type="Pfam" id="PF10021">
    <property type="entry name" value="PARG_cat_microb"/>
    <property type="match status" value="1"/>
</dbReference>
<protein>
    <recommendedName>
        <fullName evidence="2">Microbial-type PARG catalytic domain-containing protein</fullName>
    </recommendedName>
</protein>
<dbReference type="Proteomes" id="UP001149079">
    <property type="component" value="Unassembled WGS sequence"/>
</dbReference>
<evidence type="ECO:0000259" key="2">
    <source>
        <dbReference type="Pfam" id="PF10021"/>
    </source>
</evidence>
<dbReference type="InterPro" id="IPR012664">
    <property type="entry name" value="CHP02452"/>
</dbReference>
<dbReference type="InterPro" id="IPR019261">
    <property type="entry name" value="PARG_cat_microbial"/>
</dbReference>
<dbReference type="RefSeq" id="XP_056523263.1">
    <property type="nucleotide sequence ID" value="XM_056664206.1"/>
</dbReference>